<dbReference type="InterPro" id="IPR009875">
    <property type="entry name" value="PilZ_domain"/>
</dbReference>
<organism evidence="4 5">
    <name type="scientific">Leisingera daeponensis</name>
    <dbReference type="NCBI Taxonomy" id="405746"/>
    <lineage>
        <taxon>Bacteria</taxon>
        <taxon>Pseudomonadati</taxon>
        <taxon>Pseudomonadota</taxon>
        <taxon>Alphaproteobacteria</taxon>
        <taxon>Rhodobacterales</taxon>
        <taxon>Roseobacteraceae</taxon>
        <taxon>Leisingera</taxon>
    </lineage>
</organism>
<proteinExistence type="predicted"/>
<reference evidence="4 5" key="1">
    <citation type="submission" date="2021-06" db="EMBL/GenBank/DDBJ databases">
        <title>50 bacteria genomes isolated from Dapeng, Shenzhen, China.</title>
        <authorList>
            <person name="Zheng W."/>
            <person name="Yu S."/>
            <person name="Huang Y."/>
        </authorList>
    </citation>
    <scope>NUCLEOTIDE SEQUENCE [LARGE SCALE GENOMIC DNA]</scope>
    <source>
        <strain evidence="4 5">DP1N14-2</strain>
    </source>
</reference>
<dbReference type="Gene3D" id="2.40.10.220">
    <property type="entry name" value="predicted glycosyltransferase like domains"/>
    <property type="match status" value="1"/>
</dbReference>
<evidence type="ECO:0000256" key="2">
    <source>
        <dbReference type="SAM" id="SignalP"/>
    </source>
</evidence>
<accession>A0ABS7NBC7</accession>
<sequence>MKHWPILLALLAAPAALLTDAGAAAASRATCMLQSDLVMFQHEARGFLEHLRTGNDPGKARQLQHWLEDHPVVSLRMSMRRAGMEMYEPLATRLITQQKGLLEVYRRQGQAKAETSAKRLGTAALLEEFAARIIPLPCDFSPERAQTADSASGMGPVRGISQETAVVSSLSALLLASGGLLLAERLARRHRRRRRRFPCSLPCSLKSGSLLLRAKLVDISRMGAKIRVWHLPGTPLPASKCEVTVTFPELGDIRAQVTWQSADYVGLKFSRQITGENLRTLRSWSKRTETGAPAAEANPA</sequence>
<evidence type="ECO:0000313" key="4">
    <source>
        <dbReference type="EMBL" id="MBY6138485.1"/>
    </source>
</evidence>
<dbReference type="Pfam" id="PF07238">
    <property type="entry name" value="PilZ"/>
    <property type="match status" value="1"/>
</dbReference>
<dbReference type="RefSeq" id="WP_222503093.1">
    <property type="nucleotide sequence ID" value="NZ_JAHVJA010000001.1"/>
</dbReference>
<name>A0ABS7NBC7_9RHOB</name>
<keyword evidence="1" id="KW-1133">Transmembrane helix</keyword>
<feature type="domain" description="PilZ" evidence="3">
    <location>
        <begin position="191"/>
        <end position="284"/>
    </location>
</feature>
<gene>
    <name evidence="4" type="ORF">KUV26_03465</name>
</gene>
<keyword evidence="1" id="KW-0472">Membrane</keyword>
<evidence type="ECO:0000259" key="3">
    <source>
        <dbReference type="Pfam" id="PF07238"/>
    </source>
</evidence>
<comment type="caution">
    <text evidence="4">The sequence shown here is derived from an EMBL/GenBank/DDBJ whole genome shotgun (WGS) entry which is preliminary data.</text>
</comment>
<dbReference type="SUPFAM" id="SSF141371">
    <property type="entry name" value="PilZ domain-like"/>
    <property type="match status" value="1"/>
</dbReference>
<keyword evidence="2" id="KW-0732">Signal</keyword>
<protein>
    <submittedName>
        <fullName evidence="4">PilZ domain-containing protein</fullName>
    </submittedName>
</protein>
<keyword evidence="1" id="KW-0812">Transmembrane</keyword>
<keyword evidence="5" id="KW-1185">Reference proteome</keyword>
<evidence type="ECO:0000313" key="5">
    <source>
        <dbReference type="Proteomes" id="UP000766629"/>
    </source>
</evidence>
<dbReference type="Proteomes" id="UP000766629">
    <property type="component" value="Unassembled WGS sequence"/>
</dbReference>
<evidence type="ECO:0000256" key="1">
    <source>
        <dbReference type="SAM" id="Phobius"/>
    </source>
</evidence>
<feature type="chain" id="PRO_5046862732" evidence="2">
    <location>
        <begin position="26"/>
        <end position="300"/>
    </location>
</feature>
<feature type="signal peptide" evidence="2">
    <location>
        <begin position="1"/>
        <end position="25"/>
    </location>
</feature>
<dbReference type="EMBL" id="JAHVJA010000001">
    <property type="protein sequence ID" value="MBY6138485.1"/>
    <property type="molecule type" value="Genomic_DNA"/>
</dbReference>
<feature type="transmembrane region" description="Helical" evidence="1">
    <location>
        <begin position="166"/>
        <end position="187"/>
    </location>
</feature>